<organism evidence="5">
    <name type="scientific">Dissoconium aciculare CBS 342.82</name>
    <dbReference type="NCBI Taxonomy" id="1314786"/>
    <lineage>
        <taxon>Eukaryota</taxon>
        <taxon>Fungi</taxon>
        <taxon>Dikarya</taxon>
        <taxon>Ascomycota</taxon>
        <taxon>Pezizomycotina</taxon>
        <taxon>Dothideomycetes</taxon>
        <taxon>Dothideomycetidae</taxon>
        <taxon>Mycosphaerellales</taxon>
        <taxon>Dissoconiaceae</taxon>
        <taxon>Dissoconium</taxon>
    </lineage>
</organism>
<feature type="domain" description="SigF-like NTF2-like" evidence="3">
    <location>
        <begin position="1"/>
        <end position="169"/>
    </location>
</feature>
<dbReference type="PANTHER" id="PTHR35393">
    <property type="entry name" value="CHROMOSOME 1, WHOLE GENOME SHOTGUN SEQUENCE"/>
    <property type="match status" value="1"/>
</dbReference>
<gene>
    <name evidence="5" type="ORF">K489DRAFT_373203</name>
</gene>
<keyword evidence="2" id="KW-0812">Transmembrane</keyword>
<protein>
    <recommendedName>
        <fullName evidence="3">SigF-like NTF2-like domain-containing protein</fullName>
    </recommendedName>
</protein>
<reference evidence="5" key="3">
    <citation type="submission" date="2025-08" db="UniProtKB">
        <authorList>
            <consortium name="RefSeq"/>
        </authorList>
    </citation>
    <scope>IDENTIFICATION</scope>
    <source>
        <strain evidence="5">CBS 342.82</strain>
    </source>
</reference>
<name>A0A6J3LZD6_9PEZI</name>
<keyword evidence="4" id="KW-1185">Reference proteome</keyword>
<evidence type="ECO:0000313" key="4">
    <source>
        <dbReference type="Proteomes" id="UP000504637"/>
    </source>
</evidence>
<dbReference type="RefSeq" id="XP_033457038.1">
    <property type="nucleotide sequence ID" value="XM_033603404.1"/>
</dbReference>
<evidence type="ECO:0000259" key="3">
    <source>
        <dbReference type="Pfam" id="PF24840"/>
    </source>
</evidence>
<dbReference type="OrthoDB" id="2344312at2759"/>
<evidence type="ECO:0000256" key="2">
    <source>
        <dbReference type="SAM" id="Phobius"/>
    </source>
</evidence>
<proteinExistence type="predicted"/>
<reference evidence="5" key="2">
    <citation type="submission" date="2020-04" db="EMBL/GenBank/DDBJ databases">
        <authorList>
            <consortium name="NCBI Genome Project"/>
        </authorList>
    </citation>
    <scope>NUCLEOTIDE SEQUENCE</scope>
    <source>
        <strain evidence="5">CBS 342.82</strain>
    </source>
</reference>
<accession>A0A6J3LZD6</accession>
<feature type="region of interest" description="Disordered" evidence="1">
    <location>
        <begin position="186"/>
        <end position="206"/>
    </location>
</feature>
<reference evidence="5" key="1">
    <citation type="submission" date="2020-01" db="EMBL/GenBank/DDBJ databases">
        <authorList>
            <consortium name="DOE Joint Genome Institute"/>
            <person name="Haridas S."/>
            <person name="Albert R."/>
            <person name="Binder M."/>
            <person name="Bloem J."/>
            <person name="Labutti K."/>
            <person name="Salamov A."/>
            <person name="Andreopoulos B."/>
            <person name="Baker S.E."/>
            <person name="Barry K."/>
            <person name="Bills G."/>
            <person name="Bluhm B.H."/>
            <person name="Cannon C."/>
            <person name="Castanera R."/>
            <person name="Culley D.E."/>
            <person name="Daum C."/>
            <person name="Ezra D."/>
            <person name="Gonzalez J.B."/>
            <person name="Henrissat B."/>
            <person name="Kuo A."/>
            <person name="Liang C."/>
            <person name="Lipzen A."/>
            <person name="Lutzoni F."/>
            <person name="Magnuson J."/>
            <person name="Mondo S."/>
            <person name="Nolan M."/>
            <person name="Ohm R."/>
            <person name="Pangilinan J."/>
            <person name="Park H.-J."/>
            <person name="Ramirez L."/>
            <person name="Alfaro M."/>
            <person name="Sun H."/>
            <person name="Tritt A."/>
            <person name="Yoshinaga Y."/>
            <person name="Zwiers L.-H."/>
            <person name="Turgeon B.G."/>
            <person name="Goodwin S.B."/>
            <person name="Spatafora J.W."/>
            <person name="Crous P.W."/>
            <person name="Grigoriev I.V."/>
        </authorList>
    </citation>
    <scope>NUCLEOTIDE SEQUENCE</scope>
    <source>
        <strain evidence="5">CBS 342.82</strain>
    </source>
</reference>
<dbReference type="PANTHER" id="PTHR35393:SF1">
    <property type="entry name" value="SNOAL-LIKE DOMAIN-CONTAINING PROTEIN"/>
    <property type="match status" value="1"/>
</dbReference>
<keyword evidence="2" id="KW-1133">Transmembrane helix</keyword>
<dbReference type="AlphaFoldDB" id="A0A6J3LZD6"/>
<evidence type="ECO:0000256" key="1">
    <source>
        <dbReference type="SAM" id="MobiDB-lite"/>
    </source>
</evidence>
<keyword evidence="2" id="KW-0472">Membrane</keyword>
<feature type="transmembrane region" description="Helical" evidence="2">
    <location>
        <begin position="152"/>
        <end position="172"/>
    </location>
</feature>
<sequence>MDDPIQEISDVVHRLTQSPPEEQSKTIDQYFSKNASFTHPFCRTGSFNNSRQLIHYIFRWYKVMSPRIDLKVNGVAFDETNLVLYVNISQVFAIWLIPTHRAHVTLTTVLQLARDESDKGNKKYYITSQNDLYQTDQFIKFVFPWGGSHLVLLWHFIATFFCVLAALIFAPFTQLMQAYADRQNQGQSSKQQKALPERQKPLSHQAKDVVSNLKTNGVKAAEQVEEKVKS</sequence>
<dbReference type="GeneID" id="54361204"/>
<dbReference type="Proteomes" id="UP000504637">
    <property type="component" value="Unplaced"/>
</dbReference>
<dbReference type="Pfam" id="PF24840">
    <property type="entry name" value="NTF2_SigF"/>
    <property type="match status" value="1"/>
</dbReference>
<dbReference type="InterPro" id="IPR057514">
    <property type="entry name" value="NTF2_SigF"/>
</dbReference>
<evidence type="ECO:0000313" key="5">
    <source>
        <dbReference type="RefSeq" id="XP_033457038.1"/>
    </source>
</evidence>